<dbReference type="Proteomes" id="UP000385544">
    <property type="component" value="Unassembled WGS sequence"/>
</dbReference>
<evidence type="ECO:0008006" key="3">
    <source>
        <dbReference type="Google" id="ProtNLM"/>
    </source>
</evidence>
<dbReference type="AlphaFoldDB" id="A0A564TFJ6"/>
<organism evidence="1 2">
    <name type="scientific">Streptococcus constellatus</name>
    <dbReference type="NCBI Taxonomy" id="76860"/>
    <lineage>
        <taxon>Bacteria</taxon>
        <taxon>Bacillati</taxon>
        <taxon>Bacillota</taxon>
        <taxon>Bacilli</taxon>
        <taxon>Lactobacillales</taxon>
        <taxon>Streptococcaceae</taxon>
        <taxon>Streptococcus</taxon>
        <taxon>Streptococcus anginosus group</taxon>
    </lineage>
</organism>
<protein>
    <recommendedName>
        <fullName evidence="3">Phage protein</fullName>
    </recommendedName>
</protein>
<evidence type="ECO:0000313" key="2">
    <source>
        <dbReference type="Proteomes" id="UP000385544"/>
    </source>
</evidence>
<proteinExistence type="predicted"/>
<dbReference type="RefSeq" id="WP_260843568.1">
    <property type="nucleotide sequence ID" value="NZ_CABHMZ010000022.1"/>
</dbReference>
<accession>A0A564TFJ6</accession>
<gene>
    <name evidence="1" type="ORF">SCSS39_01563</name>
</gene>
<reference evidence="1 2" key="1">
    <citation type="submission" date="2019-07" db="EMBL/GenBank/DDBJ databases">
        <authorList>
            <person name="Hibberd C M."/>
            <person name="Gehrig L. J."/>
            <person name="Chang H.-W."/>
            <person name="Venkatesh S."/>
        </authorList>
    </citation>
    <scope>NUCLEOTIDE SEQUENCE [LARGE SCALE GENOMIC DNA]</scope>
    <source>
        <strain evidence="1">Streptococcus_constellatus_SS_Bg39</strain>
    </source>
</reference>
<evidence type="ECO:0000313" key="1">
    <source>
        <dbReference type="EMBL" id="VUX06247.1"/>
    </source>
</evidence>
<name>A0A564TFJ6_STRCV</name>
<sequence>MADKFKKSIYLAGELINIYDECSNKERNRSFSGRVADIADRYAILMALTEVPELAAGEKVILGEAVLGGFIDRNKIRYLPDSIRDTEMQGADVLAGEVEQLDYAQRLKLIESLKI</sequence>
<dbReference type="EMBL" id="CABHMZ010000022">
    <property type="protein sequence ID" value="VUX06247.1"/>
    <property type="molecule type" value="Genomic_DNA"/>
</dbReference>